<dbReference type="InParanoid" id="A0A0V0QVT9"/>
<comment type="caution">
    <text evidence="2">The sequence shown here is derived from an EMBL/GenBank/DDBJ whole genome shotgun (WGS) entry which is preliminary data.</text>
</comment>
<sequence>MQKQDQKIKTLQKQDDKLKEQNYKLEQQKLKFQTKYTTLQEKYNNLYQGVQVDLSTYDGLKYQNTNTFSEYYNNQLNLYLTQITAKCSHNSFEIGNIYQQLQFDETVAQSFPFTFIYNIQFKTMDNSRFRY</sequence>
<protein>
    <submittedName>
        <fullName evidence="2">Uncharacterized protein</fullName>
    </submittedName>
</protein>
<organism evidence="2 3">
    <name type="scientific">Pseudocohnilembus persalinus</name>
    <name type="common">Ciliate</name>
    <dbReference type="NCBI Taxonomy" id="266149"/>
    <lineage>
        <taxon>Eukaryota</taxon>
        <taxon>Sar</taxon>
        <taxon>Alveolata</taxon>
        <taxon>Ciliophora</taxon>
        <taxon>Intramacronucleata</taxon>
        <taxon>Oligohymenophorea</taxon>
        <taxon>Scuticociliatia</taxon>
        <taxon>Philasterida</taxon>
        <taxon>Pseudocohnilembidae</taxon>
        <taxon>Pseudocohnilembus</taxon>
    </lineage>
</organism>
<evidence type="ECO:0000313" key="3">
    <source>
        <dbReference type="Proteomes" id="UP000054937"/>
    </source>
</evidence>
<dbReference type="Proteomes" id="UP000054937">
    <property type="component" value="Unassembled WGS sequence"/>
</dbReference>
<keyword evidence="1" id="KW-0175">Coiled coil</keyword>
<dbReference type="EMBL" id="LDAU01000096">
    <property type="protein sequence ID" value="KRX06338.1"/>
    <property type="molecule type" value="Genomic_DNA"/>
</dbReference>
<evidence type="ECO:0000256" key="1">
    <source>
        <dbReference type="SAM" id="Coils"/>
    </source>
</evidence>
<name>A0A0V0QVT9_PSEPJ</name>
<proteinExistence type="predicted"/>
<accession>A0A0V0QVT9</accession>
<dbReference type="AlphaFoldDB" id="A0A0V0QVT9"/>
<keyword evidence="3" id="KW-1185">Reference proteome</keyword>
<reference evidence="2 3" key="1">
    <citation type="journal article" date="2015" name="Sci. Rep.">
        <title>Genome of the facultative scuticociliatosis pathogen Pseudocohnilembus persalinus provides insight into its virulence through horizontal gene transfer.</title>
        <authorList>
            <person name="Xiong J."/>
            <person name="Wang G."/>
            <person name="Cheng J."/>
            <person name="Tian M."/>
            <person name="Pan X."/>
            <person name="Warren A."/>
            <person name="Jiang C."/>
            <person name="Yuan D."/>
            <person name="Miao W."/>
        </authorList>
    </citation>
    <scope>NUCLEOTIDE SEQUENCE [LARGE SCALE GENOMIC DNA]</scope>
    <source>
        <strain evidence="2">36N120E</strain>
    </source>
</reference>
<feature type="coiled-coil region" evidence="1">
    <location>
        <begin position="1"/>
        <end position="31"/>
    </location>
</feature>
<gene>
    <name evidence="2" type="ORF">PPERSA_04951</name>
</gene>
<evidence type="ECO:0000313" key="2">
    <source>
        <dbReference type="EMBL" id="KRX06338.1"/>
    </source>
</evidence>